<feature type="region of interest" description="Disordered" evidence="1">
    <location>
        <begin position="215"/>
        <end position="282"/>
    </location>
</feature>
<feature type="region of interest" description="Disordered" evidence="1">
    <location>
        <begin position="141"/>
        <end position="183"/>
    </location>
</feature>
<organism evidence="2 3">
    <name type="scientific">Verticillium longisporum</name>
    <name type="common">Verticillium dahliae var. longisporum</name>
    <dbReference type="NCBI Taxonomy" id="100787"/>
    <lineage>
        <taxon>Eukaryota</taxon>
        <taxon>Fungi</taxon>
        <taxon>Dikarya</taxon>
        <taxon>Ascomycota</taxon>
        <taxon>Pezizomycotina</taxon>
        <taxon>Sordariomycetes</taxon>
        <taxon>Hypocreomycetidae</taxon>
        <taxon>Glomerellales</taxon>
        <taxon>Plectosphaerellaceae</taxon>
        <taxon>Verticillium</taxon>
    </lineage>
</organism>
<dbReference type="Proteomes" id="UP000689129">
    <property type="component" value="Unassembled WGS sequence"/>
</dbReference>
<dbReference type="EMBL" id="JAEMWZ010000242">
    <property type="protein sequence ID" value="KAG7129769.1"/>
    <property type="molecule type" value="Genomic_DNA"/>
</dbReference>
<feature type="region of interest" description="Disordered" evidence="1">
    <location>
        <begin position="484"/>
        <end position="540"/>
    </location>
</feature>
<feature type="compositionally biased region" description="Basic and acidic residues" evidence="1">
    <location>
        <begin position="267"/>
        <end position="282"/>
    </location>
</feature>
<feature type="region of interest" description="Disordered" evidence="1">
    <location>
        <begin position="18"/>
        <end position="52"/>
    </location>
</feature>
<dbReference type="OrthoDB" id="5229017at2759"/>
<protein>
    <submittedName>
        <fullName evidence="2">Uncharacterized protein</fullName>
    </submittedName>
</protein>
<feature type="compositionally biased region" description="Basic and acidic residues" evidence="1">
    <location>
        <begin position="523"/>
        <end position="540"/>
    </location>
</feature>
<accession>A0A8I2ZGZ0</accession>
<feature type="compositionally biased region" description="Polar residues" evidence="1">
    <location>
        <begin position="241"/>
        <end position="254"/>
    </location>
</feature>
<feature type="compositionally biased region" description="Polar residues" evidence="1">
    <location>
        <begin position="728"/>
        <end position="742"/>
    </location>
</feature>
<evidence type="ECO:0000256" key="1">
    <source>
        <dbReference type="SAM" id="MobiDB-lite"/>
    </source>
</evidence>
<proteinExistence type="predicted"/>
<evidence type="ECO:0000313" key="2">
    <source>
        <dbReference type="EMBL" id="KAG7129769.1"/>
    </source>
</evidence>
<feature type="region of interest" description="Disordered" evidence="1">
    <location>
        <begin position="724"/>
        <end position="764"/>
    </location>
</feature>
<reference evidence="2" key="1">
    <citation type="journal article" date="2021" name="Mol. Plant Pathol.">
        <title>A 20-kb lineage-specific genomic region tames virulence in pathogenic amphidiploid Verticillium longisporum.</title>
        <authorList>
            <person name="Harting R."/>
            <person name="Starke J."/>
            <person name="Kusch H."/>
            <person name="Poggeler S."/>
            <person name="Maurus I."/>
            <person name="Schluter R."/>
            <person name="Landesfeind M."/>
            <person name="Bulla I."/>
            <person name="Nowrousian M."/>
            <person name="de Jonge R."/>
            <person name="Stahlhut G."/>
            <person name="Hoff K.J."/>
            <person name="Asshauer K.P."/>
            <person name="Thurmer A."/>
            <person name="Stanke M."/>
            <person name="Daniel R."/>
            <person name="Morgenstern B."/>
            <person name="Thomma B.P.H.J."/>
            <person name="Kronstad J.W."/>
            <person name="Braus-Stromeyer S.A."/>
            <person name="Braus G.H."/>
        </authorList>
    </citation>
    <scope>NUCLEOTIDE SEQUENCE</scope>
    <source>
        <strain evidence="2">Vl32</strain>
    </source>
</reference>
<comment type="caution">
    <text evidence="2">The sequence shown here is derived from an EMBL/GenBank/DDBJ whole genome shotgun (WGS) entry which is preliminary data.</text>
</comment>
<feature type="compositionally biased region" description="Basic and acidic residues" evidence="1">
    <location>
        <begin position="229"/>
        <end position="238"/>
    </location>
</feature>
<feature type="region of interest" description="Disordered" evidence="1">
    <location>
        <begin position="402"/>
        <end position="439"/>
    </location>
</feature>
<gene>
    <name evidence="2" type="ORF">HYQ45_011209</name>
</gene>
<name>A0A8I2ZGZ0_VERLO</name>
<sequence>MIDDCILANGKMVSIMVRQDDSSSPQPDLKLEPDDCGRPAGAQDLNSESPLSKASRLQHWIDGLDSDLFRDPEEVGPFPSWTAPQLYTPTVSGFSGTCSTLVSSSRSTQHPSSRIQCPPESFASVVARDIATMLDKTFGTHQRKGRSLDNPINREDTRSPIHGSFVSVSPSRARSLSPHKRLPRQSVHINMDLTEYQMDRLADVFSSHSNVNCKSPIGLEGDQDASKNALHEPNKDPEQYGLSSQGMSSFTKSIPQVPRHNRSQHQGNDELRPSAYQKRGEYKRCSTSTTFSDLMPPFSDKIGRLSGTIAERRCQNTPNRIAVDEARKYGTFVHRAPTVPAACHPLKSHPVFPPIDNSWSSVYSQEEHLADPRIRPLSIEKSTVSRRIDDVLQTYHDWDPMEISSPELLGSEPLKSPTRNRSPHPERRCAESPRQAPQLATRAEQLKQVTGEADSYSPLVTYFAFEGLPVQKIGGKTLIGEQGWLKRPNTNQTPDHKKKNGSPKKTGLLDSIKKMAKGMTESKTVRRPREVEKDTNPQKADKLAISLDPREQSLLYCELEFQVSNAIHAYITNELGHGRLDTDKLKVIANGWKGKGRPRVVGFRYDLETQLELINLHLTDFRFFGRRQGNPLEIAGLLHAMKVNARAMRIRTFCQPDSVIAKQLVDSQSLFNTVGCSDVQQVALAEIAQFFKVIVERERSYRNQLTRPGVTEQQGMFHDYRKQHHWDSSGNEGVNNIDQAGATNGKDANRDDGGGSPLKLRGSH</sequence>
<evidence type="ECO:0000313" key="3">
    <source>
        <dbReference type="Proteomes" id="UP000689129"/>
    </source>
</evidence>
<dbReference type="AlphaFoldDB" id="A0A8I2ZGZ0"/>